<dbReference type="InterPro" id="IPR034082">
    <property type="entry name" value="R3H_G-patch"/>
</dbReference>
<dbReference type="SMART" id="SM00443">
    <property type="entry name" value="G_patch"/>
    <property type="match status" value="1"/>
</dbReference>
<dbReference type="EMBL" id="CP059269">
    <property type="protein sequence ID" value="QLQ79388.1"/>
    <property type="molecule type" value="Genomic_DNA"/>
</dbReference>
<dbReference type="InterPro" id="IPR000467">
    <property type="entry name" value="G_patch_dom"/>
</dbReference>
<dbReference type="GO" id="GO:0005634">
    <property type="term" value="C:nucleus"/>
    <property type="evidence" value="ECO:0007669"/>
    <property type="project" value="UniProtKB-SubCell"/>
</dbReference>
<feature type="region of interest" description="Disordered" evidence="9">
    <location>
        <begin position="263"/>
        <end position="296"/>
    </location>
</feature>
<proteinExistence type="inferred from homology"/>
<feature type="region of interest" description="Disordered" evidence="9">
    <location>
        <begin position="406"/>
        <end position="435"/>
    </location>
</feature>
<dbReference type="OrthoDB" id="21470at2759"/>
<dbReference type="InterPro" id="IPR051189">
    <property type="entry name" value="Splicing_assoc_domain"/>
</dbReference>
<dbReference type="GO" id="GO:0005737">
    <property type="term" value="C:cytoplasm"/>
    <property type="evidence" value="ECO:0007669"/>
    <property type="project" value="UniProtKB-SubCell"/>
</dbReference>
<feature type="compositionally biased region" description="Basic and acidic residues" evidence="9">
    <location>
        <begin position="274"/>
        <end position="283"/>
    </location>
</feature>
<name>A0A7H9HNN8_9SACH</name>
<feature type="compositionally biased region" description="Basic residues" evidence="9">
    <location>
        <begin position="1"/>
        <end position="30"/>
    </location>
</feature>
<dbReference type="GO" id="GO:0003676">
    <property type="term" value="F:nucleic acid binding"/>
    <property type="evidence" value="ECO:0007669"/>
    <property type="project" value="InterPro"/>
</dbReference>
<keyword evidence="12" id="KW-1185">Reference proteome</keyword>
<evidence type="ECO:0000256" key="4">
    <source>
        <dbReference type="ARBA" id="ARBA00018964"/>
    </source>
</evidence>
<dbReference type="Proteomes" id="UP000510647">
    <property type="component" value="Chromosome 3"/>
</dbReference>
<comment type="subcellular location">
    <subcellularLocation>
        <location evidence="2">Cytoplasm</location>
    </subcellularLocation>
    <subcellularLocation>
        <location evidence="1">Nucleus</location>
    </subcellularLocation>
</comment>
<dbReference type="Pfam" id="PF01585">
    <property type="entry name" value="G-patch"/>
    <property type="match status" value="1"/>
</dbReference>
<evidence type="ECO:0000256" key="1">
    <source>
        <dbReference type="ARBA" id="ARBA00004123"/>
    </source>
</evidence>
<evidence type="ECO:0000256" key="7">
    <source>
        <dbReference type="ARBA" id="ARBA00023187"/>
    </source>
</evidence>
<feature type="domain" description="G-patch" evidence="10">
    <location>
        <begin position="657"/>
        <end position="704"/>
    </location>
</feature>
<keyword evidence="6" id="KW-0507">mRNA processing</keyword>
<evidence type="ECO:0000256" key="5">
    <source>
        <dbReference type="ARBA" id="ARBA00022490"/>
    </source>
</evidence>
<sequence length="705" mass="79470">MAKRHNHYKSRGKPHGRGGSRGRGSRRKGGGRQSSLWNSSGVPMGDGDLENPLMSDVYSQGPGRSFVSPNAVADYYFGRSKNEKSMKMGGLRPGSRNRSTGDLSGGRPSFRSRPMEFIRAKEVYDPSHDLIEQLRRKNVYGEVQHSTDEVGEVSEKVSEPQHLAEAVSESEEDVVQLKDEEIFYVDTAGSGTVENPQTRAVQVDETVPILVEERPAVEFNPIITVGKTELPVKQSSDGISVSVDTSTSSTPMQQYVSKILANIRPASDESNDDSSIKSWREPSDLDTEPLQSESPRLSNNMETLKIAEEQSFPQQETNEITDSEPEFGFLEEDYLVDLSDIHVTNMRLGAFDNSYFVRCFSMFADHEFRWLSEELFSDFILQERKFPEHRYGAYLKFLKNSVIPTEQPPTPTYSDIPLSDDSNEETELSSIEGDSVGSDMREGIDDLIHYSEKYSQSRNQEYETCSLETSGRGRKKKLLIDESLGLDTETIATLQDKFNNRTAHKVKKRRDKQDFIDLENQNSNDLTKKYPAGLHVHNIKDEFEHFLTSNKDRLTFPALDPHGNRTIAKFAQHYNMKSSKIGSANHTQVVAQKTKKTHRSFPNYNLIDQLLKQRPIFMRIDVSRPKDASVNVTRTTKVRFHTMEGQVIGKDAPEIGRDNIGRRILEKLGWTNGEGLGAQGNKGISEPLMATVKKSKSGLRHDGKK</sequence>
<gene>
    <name evidence="11" type="ORF">HG537_0C00350</name>
</gene>
<evidence type="ECO:0000313" key="12">
    <source>
        <dbReference type="Proteomes" id="UP000510647"/>
    </source>
</evidence>
<dbReference type="InterPro" id="IPR036867">
    <property type="entry name" value="R3H_dom_sf"/>
</dbReference>
<dbReference type="CDD" id="cd02646">
    <property type="entry name" value="R3H_G-patch"/>
    <property type="match status" value="1"/>
</dbReference>
<evidence type="ECO:0000256" key="3">
    <source>
        <dbReference type="ARBA" id="ARBA00010306"/>
    </source>
</evidence>
<evidence type="ECO:0000313" key="11">
    <source>
        <dbReference type="EMBL" id="QLQ79388.1"/>
    </source>
</evidence>
<dbReference type="GO" id="GO:0006397">
    <property type="term" value="P:mRNA processing"/>
    <property type="evidence" value="ECO:0007669"/>
    <property type="project" value="UniProtKB-KW"/>
</dbReference>
<evidence type="ECO:0000259" key="10">
    <source>
        <dbReference type="PROSITE" id="PS50174"/>
    </source>
</evidence>
<dbReference type="AlphaFoldDB" id="A0A7H9HNN8"/>
<dbReference type="PANTHER" id="PTHR14195">
    <property type="entry name" value="G PATCH DOMAIN CONTAINING PROTEIN 2"/>
    <property type="match status" value="1"/>
</dbReference>
<organism evidence="11 12">
    <name type="scientific">Torulaspora globosa</name>
    <dbReference type="NCBI Taxonomy" id="48254"/>
    <lineage>
        <taxon>Eukaryota</taxon>
        <taxon>Fungi</taxon>
        <taxon>Dikarya</taxon>
        <taxon>Ascomycota</taxon>
        <taxon>Saccharomycotina</taxon>
        <taxon>Saccharomycetes</taxon>
        <taxon>Saccharomycetales</taxon>
        <taxon>Saccharomycetaceae</taxon>
        <taxon>Torulaspora</taxon>
    </lineage>
</organism>
<reference evidence="11 12" key="1">
    <citation type="submission" date="2020-06" db="EMBL/GenBank/DDBJ databases">
        <title>The yeast mating-type switching endonuclease HO is a domesticated member of an unorthodox homing genetic element family.</title>
        <authorList>
            <person name="Coughlan A.Y."/>
            <person name="Lombardi L."/>
            <person name="Braun-Galleani S."/>
            <person name="Martos A.R."/>
            <person name="Galeote V."/>
            <person name="Bigey F."/>
            <person name="Dequin S."/>
            <person name="Byrne K.P."/>
            <person name="Wolfe K.H."/>
        </authorList>
    </citation>
    <scope>NUCLEOTIDE SEQUENCE [LARGE SCALE GENOMIC DNA]</scope>
    <source>
        <strain evidence="11 12">CBS2947</strain>
    </source>
</reference>
<evidence type="ECO:0000256" key="8">
    <source>
        <dbReference type="ARBA" id="ARBA00023242"/>
    </source>
</evidence>
<keyword evidence="5" id="KW-0963">Cytoplasm</keyword>
<feature type="region of interest" description="Disordered" evidence="9">
    <location>
        <begin position="1"/>
        <end position="111"/>
    </location>
</feature>
<protein>
    <recommendedName>
        <fullName evidence="4">Protein SQS1</fullName>
    </recommendedName>
</protein>
<dbReference type="GO" id="GO:0008380">
    <property type="term" value="P:RNA splicing"/>
    <property type="evidence" value="ECO:0007669"/>
    <property type="project" value="UniProtKB-KW"/>
</dbReference>
<dbReference type="SUPFAM" id="SSF82708">
    <property type="entry name" value="R3H domain"/>
    <property type="match status" value="1"/>
</dbReference>
<evidence type="ECO:0000256" key="9">
    <source>
        <dbReference type="SAM" id="MobiDB-lite"/>
    </source>
</evidence>
<evidence type="ECO:0000256" key="2">
    <source>
        <dbReference type="ARBA" id="ARBA00004496"/>
    </source>
</evidence>
<evidence type="ECO:0000256" key="6">
    <source>
        <dbReference type="ARBA" id="ARBA00022664"/>
    </source>
</evidence>
<comment type="similarity">
    <text evidence="3">Belongs to the SQS1 family.</text>
</comment>
<accession>A0A7H9HNN8</accession>
<keyword evidence="7" id="KW-0508">mRNA splicing</keyword>
<dbReference type="PROSITE" id="PS50174">
    <property type="entry name" value="G_PATCH"/>
    <property type="match status" value="1"/>
</dbReference>
<keyword evidence="8" id="KW-0539">Nucleus</keyword>